<evidence type="ECO:0000256" key="2">
    <source>
        <dbReference type="SAM" id="Phobius"/>
    </source>
</evidence>
<keyword evidence="2" id="KW-0812">Transmembrane</keyword>
<keyword evidence="2" id="KW-0472">Membrane</keyword>
<evidence type="ECO:0000313" key="3">
    <source>
        <dbReference type="EMBL" id="KAL0240428.1"/>
    </source>
</evidence>
<keyword evidence="4" id="KW-1185">Reference proteome</keyword>
<dbReference type="GeneID" id="91993535"/>
<dbReference type="EMBL" id="ATAM02000014">
    <property type="protein sequence ID" value="KAL0240428.1"/>
    <property type="molecule type" value="Genomic_DNA"/>
</dbReference>
<gene>
    <name evidence="3" type="ORF">I308_106680</name>
</gene>
<accession>A0ABR3BIA4</accession>
<keyword evidence="2" id="KW-1133">Transmembrane helix</keyword>
<proteinExistence type="predicted"/>
<dbReference type="RefSeq" id="XP_066610927.1">
    <property type="nucleotide sequence ID" value="XM_066761102.1"/>
</dbReference>
<feature type="compositionally biased region" description="Polar residues" evidence="1">
    <location>
        <begin position="108"/>
        <end position="122"/>
    </location>
</feature>
<comment type="caution">
    <text evidence="3">The sequence shown here is derived from an EMBL/GenBank/DDBJ whole genome shotgun (WGS) entry which is preliminary data.</text>
</comment>
<organism evidence="3 4">
    <name type="scientific">Cryptococcus tetragattii IND107</name>
    <dbReference type="NCBI Taxonomy" id="1296105"/>
    <lineage>
        <taxon>Eukaryota</taxon>
        <taxon>Fungi</taxon>
        <taxon>Dikarya</taxon>
        <taxon>Basidiomycota</taxon>
        <taxon>Agaricomycotina</taxon>
        <taxon>Tremellomycetes</taxon>
        <taxon>Tremellales</taxon>
        <taxon>Cryptococcaceae</taxon>
        <taxon>Cryptococcus</taxon>
        <taxon>Cryptococcus gattii species complex</taxon>
    </lineage>
</organism>
<name>A0ABR3BIA4_9TREE</name>
<feature type="transmembrane region" description="Helical" evidence="2">
    <location>
        <begin position="157"/>
        <end position="183"/>
    </location>
</feature>
<protein>
    <submittedName>
        <fullName evidence="3">Uncharacterized protein</fullName>
    </submittedName>
</protein>
<sequence>MQYSDGSLPYFELAKTFNQASPSRNISRQSFTDIWAKQINRLTNGPSPAWLCFISSVTTETFTPEPWPNHTRLLYRPPPTHTVGHNLVVSVIIKVPRREMSCSANIKRTSPISTGNKDNSILNKRRSPPSMPDWKKPNRSSTRISSPLLREGRGWNILISGVWMIAIGVLLVIIIGGIVASAIKASHA</sequence>
<evidence type="ECO:0000256" key="1">
    <source>
        <dbReference type="SAM" id="MobiDB-lite"/>
    </source>
</evidence>
<dbReference type="Proteomes" id="UP000054399">
    <property type="component" value="Unassembled WGS sequence"/>
</dbReference>
<evidence type="ECO:0000313" key="4">
    <source>
        <dbReference type="Proteomes" id="UP000054399"/>
    </source>
</evidence>
<feature type="region of interest" description="Disordered" evidence="1">
    <location>
        <begin position="108"/>
        <end position="145"/>
    </location>
</feature>
<reference evidence="3 4" key="2">
    <citation type="submission" date="2024-01" db="EMBL/GenBank/DDBJ databases">
        <title>Comparative genomics of Cryptococcus and Kwoniella reveals pathogenesis evolution and contrasting modes of karyotype evolution via chromosome fusion or intercentromeric recombination.</title>
        <authorList>
            <person name="Coelho M.A."/>
            <person name="David-Palma M."/>
            <person name="Shea T."/>
            <person name="Bowers K."/>
            <person name="Mcginley-Smith S."/>
            <person name="Mohammad A.W."/>
            <person name="Gnirke A."/>
            <person name="Yurkov A.M."/>
            <person name="Nowrousian M."/>
            <person name="Sun S."/>
            <person name="Cuomo C.A."/>
            <person name="Heitman J."/>
        </authorList>
    </citation>
    <scope>NUCLEOTIDE SEQUENCE [LARGE SCALE GENOMIC DNA]</scope>
    <source>
        <strain evidence="3 4">IND107</strain>
    </source>
</reference>
<reference evidence="4" key="1">
    <citation type="submission" date="2015-01" db="EMBL/GenBank/DDBJ databases">
        <title>The Genome Sequence of Cryptococcus gattii MMRL2647.</title>
        <authorList>
            <consortium name="The Broad Institute Genomics Platform"/>
            <person name="Cuomo C."/>
            <person name="Litvintseva A."/>
            <person name="Chen Y."/>
            <person name="Heitman J."/>
            <person name="Sun S."/>
            <person name="Springer D."/>
            <person name="Dromer F."/>
            <person name="Young S."/>
            <person name="Zeng Q."/>
            <person name="Gargeya S."/>
            <person name="Abouelleil A."/>
            <person name="Alvarado L."/>
            <person name="Chapman S.B."/>
            <person name="Gainer-Dewar J."/>
            <person name="Goldberg J."/>
            <person name="Griggs A."/>
            <person name="Gujja S."/>
            <person name="Hansen M."/>
            <person name="Howarth C."/>
            <person name="Imamovic A."/>
            <person name="Larimer J."/>
            <person name="Murphy C."/>
            <person name="Naylor J."/>
            <person name="Pearson M."/>
            <person name="Priest M."/>
            <person name="Roberts A."/>
            <person name="Saif S."/>
            <person name="Shea T."/>
            <person name="Sykes S."/>
            <person name="Wortman J."/>
            <person name="Nusbaum C."/>
            <person name="Birren B."/>
        </authorList>
    </citation>
    <scope>NUCLEOTIDE SEQUENCE [LARGE SCALE GENOMIC DNA]</scope>
    <source>
        <strain evidence="4">IND107</strain>
    </source>
</reference>